<keyword evidence="6 9" id="KW-1133">Transmembrane helix</keyword>
<feature type="transmembrane region" description="Helical" evidence="9">
    <location>
        <begin position="589"/>
        <end position="611"/>
    </location>
</feature>
<feature type="transmembrane region" description="Helical" evidence="9">
    <location>
        <begin position="563"/>
        <end position="582"/>
    </location>
</feature>
<dbReference type="OrthoDB" id="9810181at2"/>
<feature type="transmembrane region" description="Helical" evidence="9">
    <location>
        <begin position="70"/>
        <end position="93"/>
    </location>
</feature>
<evidence type="ECO:0000256" key="1">
    <source>
        <dbReference type="ARBA" id="ARBA00004141"/>
    </source>
</evidence>
<organism evidence="10 11">
    <name type="scientific">Polystyrenella longa</name>
    <dbReference type="NCBI Taxonomy" id="2528007"/>
    <lineage>
        <taxon>Bacteria</taxon>
        <taxon>Pseudomonadati</taxon>
        <taxon>Planctomycetota</taxon>
        <taxon>Planctomycetia</taxon>
        <taxon>Planctomycetales</taxon>
        <taxon>Planctomycetaceae</taxon>
        <taxon>Polystyrenella</taxon>
    </lineage>
</organism>
<dbReference type="GO" id="GO:0015233">
    <property type="term" value="F:pantothenate transmembrane transporter activity"/>
    <property type="evidence" value="ECO:0007669"/>
    <property type="project" value="TreeGrafter"/>
</dbReference>
<dbReference type="InterPro" id="IPR001734">
    <property type="entry name" value="Na/solute_symporter"/>
</dbReference>
<evidence type="ECO:0000256" key="8">
    <source>
        <dbReference type="RuleBase" id="RU362091"/>
    </source>
</evidence>
<dbReference type="InterPro" id="IPR038377">
    <property type="entry name" value="Na/Glc_symporter_sf"/>
</dbReference>
<name>A0A518CRT3_9PLAN</name>
<dbReference type="RefSeq" id="WP_144997687.1">
    <property type="nucleotide sequence ID" value="NZ_CP036281.1"/>
</dbReference>
<dbReference type="Proteomes" id="UP000317178">
    <property type="component" value="Chromosome"/>
</dbReference>
<accession>A0A518CRT3</accession>
<dbReference type="AlphaFoldDB" id="A0A518CRT3"/>
<dbReference type="GO" id="GO:0005886">
    <property type="term" value="C:plasma membrane"/>
    <property type="evidence" value="ECO:0007669"/>
    <property type="project" value="TreeGrafter"/>
</dbReference>
<feature type="transmembrane region" description="Helical" evidence="9">
    <location>
        <begin position="6"/>
        <end position="22"/>
    </location>
</feature>
<gene>
    <name evidence="10" type="primary">panF</name>
    <name evidence="10" type="ORF">Pla110_36760</name>
</gene>
<feature type="transmembrane region" description="Helical" evidence="9">
    <location>
        <begin position="122"/>
        <end position="142"/>
    </location>
</feature>
<proteinExistence type="inferred from homology"/>
<dbReference type="PROSITE" id="PS00456">
    <property type="entry name" value="NA_SOLUT_SYMP_1"/>
    <property type="match status" value="1"/>
</dbReference>
<sequence length="662" mass="72711">MNSMLIVFLIYTLAVFGLAIFSNKLLKSKGFMSEYFLGSRSLGVWAFALTFAATSASGGSFTGFPSLIYTYGWVLGLWIASYMVVPICTMGWLGKRLNQVARISGAITIPDVMRDRFHSRGLGLFTVLIILFFMIFNLVAQFKAGSVILKTLLADVDLFRNAGLSLEAWTSTIPFLATSMGGEYLLCLLVFGLAVIFYTTYGGFHAVVWTDVMQGIVMVFGVMIMLPLAIYQVGGLGNATRDMAQMVPPRTGDLQFSLTEPTDQNLSLNSKHWLVEAIENAEEGQPAHNIYRLKARIDISAGESTGETLLEGKPSTVQVLKIMTPHEIERIYENHQEDPDFFTITSATFNPTDFQTTNEAGEVEDFYPVTEDGKPLRGTYVSAPGADPSSNKGFLPIAVAVSFFVYWAFSGAGQPSNMVRLMAFNSSMTLKKSITTVAIYFTMIYFPLVIIFCCARVLMPGMEAESDRIMPAMTVLLTQNANVPWLAGVLVAAPFAAVMSTIDSFLLMMSSAIVRDIYQRNINPEASDKTIKRVSFTSTFIIGLIAMFFAIDPPQFLQDIIVYTGGGLATCFLAPVVYAIFWPKCNKQTIFASMAIGLGVHFLCHILGLMFNGEFLSPYKVFGFDPIITSMVASFVGGLIVGKLFPAPDEALIRKYFGKNEG</sequence>
<protein>
    <submittedName>
        <fullName evidence="10">Sodium/pantothenate symporter</fullName>
    </submittedName>
</protein>
<feature type="transmembrane region" description="Helical" evidence="9">
    <location>
        <begin position="434"/>
        <end position="458"/>
    </location>
</feature>
<reference evidence="10 11" key="1">
    <citation type="submission" date="2019-02" db="EMBL/GenBank/DDBJ databases">
        <title>Deep-cultivation of Planctomycetes and their phenomic and genomic characterization uncovers novel biology.</title>
        <authorList>
            <person name="Wiegand S."/>
            <person name="Jogler M."/>
            <person name="Boedeker C."/>
            <person name="Pinto D."/>
            <person name="Vollmers J."/>
            <person name="Rivas-Marin E."/>
            <person name="Kohn T."/>
            <person name="Peeters S.H."/>
            <person name="Heuer A."/>
            <person name="Rast P."/>
            <person name="Oberbeckmann S."/>
            <person name="Bunk B."/>
            <person name="Jeske O."/>
            <person name="Meyerdierks A."/>
            <person name="Storesund J.E."/>
            <person name="Kallscheuer N."/>
            <person name="Luecker S."/>
            <person name="Lage O.M."/>
            <person name="Pohl T."/>
            <person name="Merkel B.J."/>
            <person name="Hornburger P."/>
            <person name="Mueller R.-W."/>
            <person name="Bruemmer F."/>
            <person name="Labrenz M."/>
            <person name="Spormann A.M."/>
            <person name="Op den Camp H."/>
            <person name="Overmann J."/>
            <person name="Amann R."/>
            <person name="Jetten M.S.M."/>
            <person name="Mascher T."/>
            <person name="Medema M.H."/>
            <person name="Devos D.P."/>
            <person name="Kaster A.-K."/>
            <person name="Ovreas L."/>
            <person name="Rohde M."/>
            <person name="Galperin M.Y."/>
            <person name="Jogler C."/>
        </authorList>
    </citation>
    <scope>NUCLEOTIDE SEQUENCE [LARGE SCALE GENOMIC DNA]</scope>
    <source>
        <strain evidence="10 11">Pla110</strain>
    </source>
</reference>
<evidence type="ECO:0000256" key="5">
    <source>
        <dbReference type="ARBA" id="ARBA00022692"/>
    </source>
</evidence>
<comment type="subcellular location">
    <subcellularLocation>
        <location evidence="1">Membrane</location>
        <topology evidence="1">Multi-pass membrane protein</topology>
    </subcellularLocation>
</comment>
<dbReference type="PANTHER" id="PTHR48086">
    <property type="entry name" value="SODIUM/PROLINE SYMPORTER-RELATED"/>
    <property type="match status" value="1"/>
</dbReference>
<keyword evidence="11" id="KW-1185">Reference proteome</keyword>
<keyword evidence="3" id="KW-0813">Transport</keyword>
<dbReference type="Gene3D" id="1.20.1730.10">
    <property type="entry name" value="Sodium/glucose cotransporter"/>
    <property type="match status" value="2"/>
</dbReference>
<keyword evidence="7 9" id="KW-0472">Membrane</keyword>
<dbReference type="KEGG" id="plon:Pla110_36760"/>
<dbReference type="PANTHER" id="PTHR48086:SF4">
    <property type="entry name" value="SODIUM_PANTOTHENATE SYMPORTER"/>
    <property type="match status" value="1"/>
</dbReference>
<feature type="transmembrane region" description="Helical" evidence="9">
    <location>
        <begin position="485"/>
        <end position="514"/>
    </location>
</feature>
<evidence type="ECO:0000313" key="10">
    <source>
        <dbReference type="EMBL" id="QDU81925.1"/>
    </source>
</evidence>
<feature type="transmembrane region" description="Helical" evidence="9">
    <location>
        <begin position="623"/>
        <end position="645"/>
    </location>
</feature>
<evidence type="ECO:0000256" key="3">
    <source>
        <dbReference type="ARBA" id="ARBA00022448"/>
    </source>
</evidence>
<dbReference type="PROSITE" id="PS50283">
    <property type="entry name" value="NA_SOLUT_SYMP_3"/>
    <property type="match status" value="1"/>
</dbReference>
<keyword evidence="4" id="KW-1003">Cell membrane</keyword>
<dbReference type="InterPro" id="IPR050277">
    <property type="entry name" value="Sodium:Solute_Symporter"/>
</dbReference>
<evidence type="ECO:0000256" key="6">
    <source>
        <dbReference type="ARBA" id="ARBA00022989"/>
    </source>
</evidence>
<keyword evidence="5 9" id="KW-0812">Transmembrane</keyword>
<feature type="transmembrane region" description="Helical" evidence="9">
    <location>
        <begin position="183"/>
        <end position="204"/>
    </location>
</feature>
<dbReference type="Pfam" id="PF00474">
    <property type="entry name" value="SSF"/>
    <property type="match status" value="3"/>
</dbReference>
<feature type="transmembrane region" description="Helical" evidence="9">
    <location>
        <begin position="216"/>
        <end position="234"/>
    </location>
</feature>
<evidence type="ECO:0000256" key="9">
    <source>
        <dbReference type="SAM" id="Phobius"/>
    </source>
</evidence>
<feature type="transmembrane region" description="Helical" evidence="9">
    <location>
        <begin position="42"/>
        <end position="64"/>
    </location>
</feature>
<dbReference type="InterPro" id="IPR018212">
    <property type="entry name" value="Na/solute_symporter_CS"/>
</dbReference>
<comment type="similarity">
    <text evidence="2 8">Belongs to the sodium:solute symporter (SSF) (TC 2.A.21) family.</text>
</comment>
<evidence type="ECO:0000313" key="11">
    <source>
        <dbReference type="Proteomes" id="UP000317178"/>
    </source>
</evidence>
<evidence type="ECO:0000256" key="7">
    <source>
        <dbReference type="ARBA" id="ARBA00023136"/>
    </source>
</evidence>
<evidence type="ECO:0000256" key="4">
    <source>
        <dbReference type="ARBA" id="ARBA00022475"/>
    </source>
</evidence>
<evidence type="ECO:0000256" key="2">
    <source>
        <dbReference type="ARBA" id="ARBA00006434"/>
    </source>
</evidence>
<dbReference type="EMBL" id="CP036281">
    <property type="protein sequence ID" value="QDU81925.1"/>
    <property type="molecule type" value="Genomic_DNA"/>
</dbReference>
<feature type="transmembrane region" description="Helical" evidence="9">
    <location>
        <begin position="534"/>
        <end position="551"/>
    </location>
</feature>